<sequence length="75" mass="8466">MHILPIGSRQIAFVQYDDQASQMIVQYHTGLTTSYRDILPADYAKIVASANRYDSLLRLTEARLSESRALLPPLT</sequence>
<dbReference type="RefSeq" id="WP_134755422.1">
    <property type="nucleotide sequence ID" value="NZ_MYFO02000005.1"/>
</dbReference>
<organism evidence="1 2">
    <name type="scientific">Paenibacillus athensensis</name>
    <dbReference type="NCBI Taxonomy" id="1967502"/>
    <lineage>
        <taxon>Bacteria</taxon>
        <taxon>Bacillati</taxon>
        <taxon>Bacillota</taxon>
        <taxon>Bacilli</taxon>
        <taxon>Bacillales</taxon>
        <taxon>Paenibacillaceae</taxon>
        <taxon>Paenibacillus</taxon>
    </lineage>
</organism>
<comment type="caution">
    <text evidence="1">The sequence shown here is derived from an EMBL/GenBank/DDBJ whole genome shotgun (WGS) entry which is preliminary data.</text>
</comment>
<gene>
    <name evidence="1" type="ORF">B5M42_18290</name>
</gene>
<name>A0A4Y8PVN2_9BACL</name>
<dbReference type="Proteomes" id="UP000298246">
    <property type="component" value="Unassembled WGS sequence"/>
</dbReference>
<evidence type="ECO:0000313" key="2">
    <source>
        <dbReference type="Proteomes" id="UP000298246"/>
    </source>
</evidence>
<accession>A0A4Y8PVN2</accession>
<dbReference type="OrthoDB" id="2624411at2"/>
<keyword evidence="2" id="KW-1185">Reference proteome</keyword>
<evidence type="ECO:0000313" key="1">
    <source>
        <dbReference type="EMBL" id="TFE85157.1"/>
    </source>
</evidence>
<protein>
    <recommendedName>
        <fullName evidence="3">KTSC domain-containing protein</fullName>
    </recommendedName>
</protein>
<dbReference type="AlphaFoldDB" id="A0A4Y8PVN2"/>
<evidence type="ECO:0008006" key="3">
    <source>
        <dbReference type="Google" id="ProtNLM"/>
    </source>
</evidence>
<dbReference type="EMBL" id="MYFO01000028">
    <property type="protein sequence ID" value="TFE85157.1"/>
    <property type="molecule type" value="Genomic_DNA"/>
</dbReference>
<reference evidence="1 2" key="1">
    <citation type="submission" date="2017-03" db="EMBL/GenBank/DDBJ databases">
        <title>Isolation of Levoglucosan Utilizing Bacteria.</title>
        <authorList>
            <person name="Arya A.S."/>
        </authorList>
    </citation>
    <scope>NUCLEOTIDE SEQUENCE [LARGE SCALE GENOMIC DNA]</scope>
    <source>
        <strain evidence="1 2">MEC069</strain>
    </source>
</reference>
<proteinExistence type="predicted"/>